<dbReference type="FunFam" id="3.30.390.30:FF:000001">
    <property type="entry name" value="Dihydrolipoyl dehydrogenase"/>
    <property type="match status" value="1"/>
</dbReference>
<dbReference type="SUPFAM" id="SSF51905">
    <property type="entry name" value="FAD/NAD(P)-binding domain"/>
    <property type="match status" value="1"/>
</dbReference>
<dbReference type="PROSITE" id="PS00076">
    <property type="entry name" value="PYRIDINE_REDOX_1"/>
    <property type="match status" value="1"/>
</dbReference>
<keyword evidence="7" id="KW-1015">Disulfide bond</keyword>
<keyword evidence="4 9" id="KW-0274">FAD</keyword>
<evidence type="ECO:0000259" key="11">
    <source>
        <dbReference type="Pfam" id="PF02852"/>
    </source>
</evidence>
<comment type="similarity">
    <text evidence="2 9">Belongs to the class-I pyridine nucleotide-disulfide oxidoreductase family.</text>
</comment>
<dbReference type="Pfam" id="PF02852">
    <property type="entry name" value="Pyr_redox_dim"/>
    <property type="match status" value="1"/>
</dbReference>
<feature type="domain" description="Pyridine nucleotide-disulphide oxidoreductase dimerisation" evidence="11">
    <location>
        <begin position="304"/>
        <end position="405"/>
    </location>
</feature>
<dbReference type="InterPro" id="IPR023753">
    <property type="entry name" value="FAD/NAD-binding_dom"/>
</dbReference>
<keyword evidence="6" id="KW-0520">NAD</keyword>
<keyword evidence="10" id="KW-0175">Coiled coil</keyword>
<dbReference type="InterPro" id="IPR050151">
    <property type="entry name" value="Class-I_Pyr_Nuc-Dis_Oxidored"/>
</dbReference>
<evidence type="ECO:0000256" key="2">
    <source>
        <dbReference type="ARBA" id="ARBA00007532"/>
    </source>
</evidence>
<keyword evidence="3 9" id="KW-0285">Flavoprotein</keyword>
<comment type="cofactor">
    <cofactor evidence="1">
        <name>FAD</name>
        <dbReference type="ChEBI" id="CHEBI:57692"/>
    </cofactor>
</comment>
<dbReference type="InterPro" id="IPR012999">
    <property type="entry name" value="Pyr_OxRdtase_I_AS"/>
</dbReference>
<dbReference type="GO" id="GO:0006103">
    <property type="term" value="P:2-oxoglutarate metabolic process"/>
    <property type="evidence" value="ECO:0007669"/>
    <property type="project" value="TreeGrafter"/>
</dbReference>
<feature type="coiled-coil region" evidence="10">
    <location>
        <begin position="88"/>
        <end position="122"/>
    </location>
</feature>
<dbReference type="InterPro" id="IPR004099">
    <property type="entry name" value="Pyr_nucl-diS_OxRdtase_dimer"/>
</dbReference>
<evidence type="ECO:0000313" key="14">
    <source>
        <dbReference type="Proteomes" id="UP000823928"/>
    </source>
</evidence>
<dbReference type="PRINTS" id="PR00368">
    <property type="entry name" value="FADPNR"/>
</dbReference>
<reference evidence="13" key="2">
    <citation type="journal article" date="2021" name="PeerJ">
        <title>Extensive microbial diversity within the chicken gut microbiome revealed by metagenomics and culture.</title>
        <authorList>
            <person name="Gilroy R."/>
            <person name="Ravi A."/>
            <person name="Getino M."/>
            <person name="Pursley I."/>
            <person name="Horton D.L."/>
            <person name="Alikhan N.F."/>
            <person name="Baker D."/>
            <person name="Gharbi K."/>
            <person name="Hall N."/>
            <person name="Watson M."/>
            <person name="Adriaenssens E.M."/>
            <person name="Foster-Nyarko E."/>
            <person name="Jarju S."/>
            <person name="Secka A."/>
            <person name="Antonio M."/>
            <person name="Oren A."/>
            <person name="Chaudhuri R.R."/>
            <person name="La Ragione R."/>
            <person name="Hildebrand F."/>
            <person name="Pallen M.J."/>
        </authorList>
    </citation>
    <scope>NUCLEOTIDE SEQUENCE</scope>
    <source>
        <strain evidence="13">6276</strain>
    </source>
</reference>
<comment type="caution">
    <text evidence="13">The sequence shown here is derived from an EMBL/GenBank/DDBJ whole genome shotgun (WGS) entry which is preliminary data.</text>
</comment>
<dbReference type="PRINTS" id="PR00411">
    <property type="entry name" value="PNDRDTASEI"/>
</dbReference>
<name>A0A9D1F1G3_9BACT</name>
<dbReference type="AlphaFoldDB" id="A0A9D1F1G3"/>
<evidence type="ECO:0000256" key="10">
    <source>
        <dbReference type="SAM" id="Coils"/>
    </source>
</evidence>
<evidence type="ECO:0000256" key="5">
    <source>
        <dbReference type="ARBA" id="ARBA00023002"/>
    </source>
</evidence>
<reference evidence="13" key="1">
    <citation type="submission" date="2020-10" db="EMBL/GenBank/DDBJ databases">
        <authorList>
            <person name="Gilroy R."/>
        </authorList>
    </citation>
    <scope>NUCLEOTIDE SEQUENCE</scope>
    <source>
        <strain evidence="13">6276</strain>
    </source>
</reference>
<dbReference type="GO" id="GO:0050660">
    <property type="term" value="F:flavin adenine dinucleotide binding"/>
    <property type="evidence" value="ECO:0007669"/>
    <property type="project" value="TreeGrafter"/>
</dbReference>
<dbReference type="InterPro" id="IPR036188">
    <property type="entry name" value="FAD/NAD-bd_sf"/>
</dbReference>
<evidence type="ECO:0000256" key="7">
    <source>
        <dbReference type="ARBA" id="ARBA00023157"/>
    </source>
</evidence>
<dbReference type="Proteomes" id="UP000823928">
    <property type="component" value="Unassembled WGS sequence"/>
</dbReference>
<dbReference type="SUPFAM" id="SSF55424">
    <property type="entry name" value="FAD/NAD-linked reductases, dimerisation (C-terminal) domain"/>
    <property type="match status" value="1"/>
</dbReference>
<evidence type="ECO:0000259" key="12">
    <source>
        <dbReference type="Pfam" id="PF07992"/>
    </source>
</evidence>
<evidence type="ECO:0000256" key="9">
    <source>
        <dbReference type="RuleBase" id="RU003691"/>
    </source>
</evidence>
<evidence type="ECO:0000256" key="3">
    <source>
        <dbReference type="ARBA" id="ARBA00022630"/>
    </source>
</evidence>
<dbReference type="Pfam" id="PF07992">
    <property type="entry name" value="Pyr_redox_2"/>
    <property type="match status" value="1"/>
</dbReference>
<dbReference type="PANTHER" id="PTHR22912">
    <property type="entry name" value="DISULFIDE OXIDOREDUCTASE"/>
    <property type="match status" value="1"/>
</dbReference>
<feature type="domain" description="FAD/NAD(P)-binding" evidence="12">
    <location>
        <begin position="5"/>
        <end position="261"/>
    </location>
</feature>
<evidence type="ECO:0000256" key="1">
    <source>
        <dbReference type="ARBA" id="ARBA00001974"/>
    </source>
</evidence>
<dbReference type="Gene3D" id="3.50.50.60">
    <property type="entry name" value="FAD/NAD(P)-binding domain"/>
    <property type="match status" value="2"/>
</dbReference>
<evidence type="ECO:0000256" key="4">
    <source>
        <dbReference type="ARBA" id="ARBA00022827"/>
    </source>
</evidence>
<dbReference type="EMBL" id="DVIU01000227">
    <property type="protein sequence ID" value="HIS37242.1"/>
    <property type="molecule type" value="Genomic_DNA"/>
</dbReference>
<sequence>MEHIYDIGIIGSGPAGYTAAFHAAAKGFSVVMFEKDKVGGVCLNKGCIPTKAILHSAQVYEELQCCDSLGISAENVSFNFAKIIEHKNQIVERLRKNLELSLKNAKVNVVKAEAKIVSANKIEAAGEVYECKDVIVAAGAEPRNFKGIEVDGKFILNSDDVLNLEKLPKSIVIAGSGAIGIEWSRIFAAFGVDVTVVELAENLLPLADIEVSKRVERIFKTKKIKFFKGIGIEKIENEKVYLTNGEILEPECVLVAIGRQACEISKIDGITFIGDVCGAIQLAHYASKQAIEHIDGIALDKNLVPSVIYGNPEIAWAGKREQDLEEGTYKKAVLLISALGKSHCDNSTEGFIKILSQDDKIVGAHIVSKEASAMIQEILIAIQNNISVSKLKEICFAHPTYSEGIYECLFKL</sequence>
<protein>
    <submittedName>
        <fullName evidence="13">FAD-dependent oxidoreductase</fullName>
    </submittedName>
</protein>
<keyword evidence="8 9" id="KW-0676">Redox-active center</keyword>
<dbReference type="Gene3D" id="3.30.390.30">
    <property type="match status" value="1"/>
</dbReference>
<organism evidence="13 14">
    <name type="scientific">Candidatus Scatousia excrementigallinarum</name>
    <dbReference type="NCBI Taxonomy" id="2840935"/>
    <lineage>
        <taxon>Bacteria</taxon>
        <taxon>Candidatus Scatousia</taxon>
    </lineage>
</organism>
<keyword evidence="5 9" id="KW-0560">Oxidoreductase</keyword>
<accession>A0A9D1F1G3</accession>
<evidence type="ECO:0000256" key="6">
    <source>
        <dbReference type="ARBA" id="ARBA00023027"/>
    </source>
</evidence>
<gene>
    <name evidence="13" type="ORF">IAC10_11540</name>
</gene>
<evidence type="ECO:0000256" key="8">
    <source>
        <dbReference type="ARBA" id="ARBA00023284"/>
    </source>
</evidence>
<dbReference type="GO" id="GO:0004148">
    <property type="term" value="F:dihydrolipoyl dehydrogenase (NADH) activity"/>
    <property type="evidence" value="ECO:0007669"/>
    <property type="project" value="TreeGrafter"/>
</dbReference>
<proteinExistence type="inferred from homology"/>
<evidence type="ECO:0000313" key="13">
    <source>
        <dbReference type="EMBL" id="HIS37242.1"/>
    </source>
</evidence>
<dbReference type="PANTHER" id="PTHR22912:SF217">
    <property type="entry name" value="DIHYDROLIPOYL DEHYDROGENASE"/>
    <property type="match status" value="1"/>
</dbReference>
<dbReference type="InterPro" id="IPR016156">
    <property type="entry name" value="FAD/NAD-linked_Rdtase_dimer_sf"/>
</dbReference>